<dbReference type="SUPFAM" id="SSF51182">
    <property type="entry name" value="RmlC-like cupins"/>
    <property type="match status" value="1"/>
</dbReference>
<dbReference type="InterPro" id="IPR049071">
    <property type="entry name" value="MPI_cupin_dom"/>
</dbReference>
<organism evidence="2">
    <name type="scientific">bioreactor metagenome</name>
    <dbReference type="NCBI Taxonomy" id="1076179"/>
    <lineage>
        <taxon>unclassified sequences</taxon>
        <taxon>metagenomes</taxon>
        <taxon>ecological metagenomes</taxon>
    </lineage>
</organism>
<proteinExistence type="predicted"/>
<accession>A0A645EFI9</accession>
<sequence>MFDCFHYDQMTLPEAIANYKLTPLLDEETADYKMTTCISYDRIPYFSLRRIDVTGKYIRDFAETPSSISVISGEGTIKYDHSEIKIECGDCVFIPKETIAFSIEGKVSVLECLPPKL</sequence>
<dbReference type="Pfam" id="PF21621">
    <property type="entry name" value="MPI_cupin_dom"/>
    <property type="match status" value="1"/>
</dbReference>
<reference evidence="2" key="1">
    <citation type="submission" date="2019-08" db="EMBL/GenBank/DDBJ databases">
        <authorList>
            <person name="Kucharzyk K."/>
            <person name="Murdoch R.W."/>
            <person name="Higgins S."/>
            <person name="Loffler F."/>
        </authorList>
    </citation>
    <scope>NUCLEOTIDE SEQUENCE</scope>
</reference>
<gene>
    <name evidence="2" type="ORF">SDC9_147073</name>
</gene>
<feature type="domain" description="Mannose-6-phosphate isomerase cupin" evidence="1">
    <location>
        <begin position="44"/>
        <end position="109"/>
    </location>
</feature>
<dbReference type="EMBL" id="VSSQ01045943">
    <property type="protein sequence ID" value="MPM99878.1"/>
    <property type="molecule type" value="Genomic_DNA"/>
</dbReference>
<dbReference type="InterPro" id="IPR011051">
    <property type="entry name" value="RmlC_Cupin_sf"/>
</dbReference>
<dbReference type="InterPro" id="IPR014710">
    <property type="entry name" value="RmlC-like_jellyroll"/>
</dbReference>
<protein>
    <recommendedName>
        <fullName evidence="1">Mannose-6-phosphate isomerase cupin domain-containing protein</fullName>
    </recommendedName>
</protein>
<dbReference type="Gene3D" id="2.60.120.10">
    <property type="entry name" value="Jelly Rolls"/>
    <property type="match status" value="1"/>
</dbReference>
<evidence type="ECO:0000259" key="1">
    <source>
        <dbReference type="Pfam" id="PF21621"/>
    </source>
</evidence>
<comment type="caution">
    <text evidence="2">The sequence shown here is derived from an EMBL/GenBank/DDBJ whole genome shotgun (WGS) entry which is preliminary data.</text>
</comment>
<name>A0A645EFI9_9ZZZZ</name>
<evidence type="ECO:0000313" key="2">
    <source>
        <dbReference type="EMBL" id="MPM99878.1"/>
    </source>
</evidence>
<dbReference type="AlphaFoldDB" id="A0A645EFI9"/>